<evidence type="ECO:0008006" key="5">
    <source>
        <dbReference type="Google" id="ProtNLM"/>
    </source>
</evidence>
<comment type="caution">
    <text evidence="3">The sequence shown here is derived from an EMBL/GenBank/DDBJ whole genome shotgun (WGS) entry which is preliminary data.</text>
</comment>
<gene>
    <name evidence="3" type="ORF">GKJPGBOP_05014</name>
</gene>
<name>A0A401W7P8_STREY</name>
<evidence type="ECO:0000313" key="3">
    <source>
        <dbReference type="EMBL" id="GCD45291.1"/>
    </source>
</evidence>
<keyword evidence="4" id="KW-1185">Reference proteome</keyword>
<evidence type="ECO:0000313" key="4">
    <source>
        <dbReference type="Proteomes" id="UP000286746"/>
    </source>
</evidence>
<feature type="region of interest" description="Disordered" evidence="1">
    <location>
        <begin position="54"/>
        <end position="132"/>
    </location>
</feature>
<reference evidence="3 4" key="1">
    <citation type="submission" date="2018-11" db="EMBL/GenBank/DDBJ databases">
        <title>Whole genome sequence of Streptomyces paromomycinus NBRC 15454(T).</title>
        <authorList>
            <person name="Komaki H."/>
            <person name="Tamura T."/>
        </authorList>
    </citation>
    <scope>NUCLEOTIDE SEQUENCE [LARGE SCALE GENOMIC DNA]</scope>
    <source>
        <strain evidence="3 4">NBRC 15454</strain>
    </source>
</reference>
<keyword evidence="2" id="KW-0812">Transmembrane</keyword>
<sequence>MTATIASTTPAQDGTAVQQAVDLTRDMVVGTGPLIAGIVIVAGLILAVVYGRRRRDREPDPPEPETQPTPPKNPTGYESELRDPNEVPRDGDHRLTPHELPDYGNAPTRHGADQDRERKRWQDGHSGSFGGG</sequence>
<feature type="compositionally biased region" description="Basic and acidic residues" evidence="1">
    <location>
        <begin position="79"/>
        <end position="101"/>
    </location>
</feature>
<protein>
    <recommendedName>
        <fullName evidence="5">Secreted protein</fullName>
    </recommendedName>
</protein>
<proteinExistence type="predicted"/>
<feature type="compositionally biased region" description="Pro residues" evidence="1">
    <location>
        <begin position="64"/>
        <end position="73"/>
    </location>
</feature>
<evidence type="ECO:0000256" key="2">
    <source>
        <dbReference type="SAM" id="Phobius"/>
    </source>
</evidence>
<feature type="transmembrane region" description="Helical" evidence="2">
    <location>
        <begin position="27"/>
        <end position="50"/>
    </location>
</feature>
<dbReference type="InterPro" id="IPR045513">
    <property type="entry name" value="DUF6479"/>
</dbReference>
<organism evidence="3 4">
    <name type="scientific">Streptomyces paromomycinus</name>
    <name type="common">Streptomyces rimosus subsp. paromomycinus</name>
    <dbReference type="NCBI Taxonomy" id="92743"/>
    <lineage>
        <taxon>Bacteria</taxon>
        <taxon>Bacillati</taxon>
        <taxon>Actinomycetota</taxon>
        <taxon>Actinomycetes</taxon>
        <taxon>Kitasatosporales</taxon>
        <taxon>Streptomycetaceae</taxon>
        <taxon>Streptomyces</taxon>
    </lineage>
</organism>
<evidence type="ECO:0000256" key="1">
    <source>
        <dbReference type="SAM" id="MobiDB-lite"/>
    </source>
</evidence>
<feature type="compositionally biased region" description="Basic and acidic residues" evidence="1">
    <location>
        <begin position="110"/>
        <end position="123"/>
    </location>
</feature>
<dbReference type="RefSeq" id="WP_241269521.1">
    <property type="nucleotide sequence ID" value="NZ_BHZD01000001.1"/>
</dbReference>
<dbReference type="Pfam" id="PF20087">
    <property type="entry name" value="DUF6479"/>
    <property type="match status" value="1"/>
</dbReference>
<dbReference type="GeneID" id="95623780"/>
<keyword evidence="2" id="KW-0472">Membrane</keyword>
<dbReference type="AlphaFoldDB" id="A0A401W7P8"/>
<dbReference type="EMBL" id="BHZD01000001">
    <property type="protein sequence ID" value="GCD45291.1"/>
    <property type="molecule type" value="Genomic_DNA"/>
</dbReference>
<accession>A0A401W7P8</accession>
<keyword evidence="2" id="KW-1133">Transmembrane helix</keyword>
<dbReference type="Proteomes" id="UP000286746">
    <property type="component" value="Unassembled WGS sequence"/>
</dbReference>